<keyword evidence="7" id="KW-0325">Glycoprotein</keyword>
<dbReference type="Gene3D" id="2.60.40.10">
    <property type="entry name" value="Immunoglobulins"/>
    <property type="match status" value="1"/>
</dbReference>
<keyword evidence="2 9" id="KW-0812">Transmembrane</keyword>
<sequence length="264" mass="29953">MQGIRGLALLLGWTLVCNPTGAFVTQLNWDCVYGDSVKEMTMCYYMVFNKQILLWYDSTENLFIHCGSNTCIPPVYKVAKQITLILNKSPGFLNMTKEKQVECQRNGEKYWADTVLRTVPPKLRISPMESGSKTETQVLVCYVFEFYPAAVNITWLKNGYPIADSLTSFEVLPNGDWSYQTQAHLEVIPQSGDSYTCSVEHASRQEPFQEKWEPGLTMQQKIKISVSVVVLALGLIFLFTGIICWKKSHHGYTLIPGYSYPEVS</sequence>
<dbReference type="InterPro" id="IPR003597">
    <property type="entry name" value="Ig_C1-set"/>
</dbReference>
<dbReference type="Gene3D" id="3.10.320.10">
    <property type="entry name" value="Class II Histocompatibility Antigen, M Beta Chain, Chain B, domain 1"/>
    <property type="match status" value="1"/>
</dbReference>
<dbReference type="GeneID" id="115466173"/>
<name>A0A6P7XC14_9AMPH</name>
<keyword evidence="5" id="KW-1064">Adaptive immunity</keyword>
<dbReference type="InterPro" id="IPR011162">
    <property type="entry name" value="MHC_I/II-like_Ag-recog"/>
</dbReference>
<evidence type="ECO:0000256" key="10">
    <source>
        <dbReference type="SAM" id="SignalP"/>
    </source>
</evidence>
<keyword evidence="4 9" id="KW-1133">Transmembrane helix</keyword>
<evidence type="ECO:0000256" key="5">
    <source>
        <dbReference type="ARBA" id="ARBA00023130"/>
    </source>
</evidence>
<dbReference type="InParanoid" id="A0A6P7XC14"/>
<evidence type="ECO:0000256" key="8">
    <source>
        <dbReference type="ARBA" id="ARBA00023182"/>
    </source>
</evidence>
<dbReference type="FunCoup" id="A0A6P7XC14">
    <property type="interactions" value="359"/>
</dbReference>
<accession>A0A6P7XC14</accession>
<feature type="domain" description="Ig-like" evidence="11">
    <location>
        <begin position="121"/>
        <end position="209"/>
    </location>
</feature>
<dbReference type="SMART" id="SM00407">
    <property type="entry name" value="IGc1"/>
    <property type="match status" value="1"/>
</dbReference>
<evidence type="ECO:0000313" key="13">
    <source>
        <dbReference type="RefSeq" id="XP_030053122.1"/>
    </source>
</evidence>
<dbReference type="GO" id="GO:0042613">
    <property type="term" value="C:MHC class II protein complex"/>
    <property type="evidence" value="ECO:0007669"/>
    <property type="project" value="UniProtKB-KW"/>
</dbReference>
<dbReference type="KEGG" id="muo:115466173"/>
<gene>
    <name evidence="13" type="primary">LOC115466173</name>
</gene>
<dbReference type="CDD" id="cd21002">
    <property type="entry name" value="IgC1_MHC_II_beta_HLA-DM"/>
    <property type="match status" value="1"/>
</dbReference>
<evidence type="ECO:0000256" key="3">
    <source>
        <dbReference type="ARBA" id="ARBA00022859"/>
    </source>
</evidence>
<evidence type="ECO:0000256" key="7">
    <source>
        <dbReference type="ARBA" id="ARBA00023180"/>
    </source>
</evidence>
<keyword evidence="8" id="KW-0491">MHC II</keyword>
<dbReference type="SUPFAM" id="SSF54452">
    <property type="entry name" value="MHC antigen-recognition domain"/>
    <property type="match status" value="1"/>
</dbReference>
<dbReference type="PANTHER" id="PTHR19944:SF65">
    <property type="entry name" value="HLA CLASS II HISTOCOMPATIBILITY ANTIGEN, DM BETA CHAIN"/>
    <property type="match status" value="1"/>
</dbReference>
<feature type="signal peptide" evidence="10">
    <location>
        <begin position="1"/>
        <end position="22"/>
    </location>
</feature>
<evidence type="ECO:0000256" key="2">
    <source>
        <dbReference type="ARBA" id="ARBA00022692"/>
    </source>
</evidence>
<dbReference type="RefSeq" id="XP_030053122.1">
    <property type="nucleotide sequence ID" value="XM_030197262.1"/>
</dbReference>
<keyword evidence="12" id="KW-1185">Reference proteome</keyword>
<dbReference type="PROSITE" id="PS00290">
    <property type="entry name" value="IG_MHC"/>
    <property type="match status" value="1"/>
</dbReference>
<dbReference type="InterPro" id="IPR036179">
    <property type="entry name" value="Ig-like_dom_sf"/>
</dbReference>
<feature type="transmembrane region" description="Helical" evidence="9">
    <location>
        <begin position="224"/>
        <end position="245"/>
    </location>
</feature>
<dbReference type="InterPro" id="IPR013783">
    <property type="entry name" value="Ig-like_fold"/>
</dbReference>
<dbReference type="GO" id="GO:0002504">
    <property type="term" value="P:antigen processing and presentation of peptide or polysaccharide antigen via MHC class II"/>
    <property type="evidence" value="ECO:0007669"/>
    <property type="project" value="UniProtKB-KW"/>
</dbReference>
<dbReference type="InterPro" id="IPR007110">
    <property type="entry name" value="Ig-like_dom"/>
</dbReference>
<keyword evidence="3" id="KW-0391">Immunity</keyword>
<evidence type="ECO:0000256" key="6">
    <source>
        <dbReference type="ARBA" id="ARBA00023136"/>
    </source>
</evidence>
<evidence type="ECO:0000256" key="4">
    <source>
        <dbReference type="ARBA" id="ARBA00022989"/>
    </source>
</evidence>
<feature type="chain" id="PRO_5027709011" evidence="10">
    <location>
        <begin position="23"/>
        <end position="264"/>
    </location>
</feature>
<evidence type="ECO:0000313" key="12">
    <source>
        <dbReference type="Proteomes" id="UP000515156"/>
    </source>
</evidence>
<protein>
    <submittedName>
        <fullName evidence="13">HLA class II histocompatibility antigen, DM beta chain</fullName>
    </submittedName>
</protein>
<proteinExistence type="predicted"/>
<dbReference type="GO" id="GO:0002250">
    <property type="term" value="P:adaptive immune response"/>
    <property type="evidence" value="ECO:0007669"/>
    <property type="project" value="UniProtKB-KW"/>
</dbReference>
<dbReference type="SUPFAM" id="SSF48726">
    <property type="entry name" value="Immunoglobulin"/>
    <property type="match status" value="1"/>
</dbReference>
<dbReference type="InterPro" id="IPR003006">
    <property type="entry name" value="Ig/MHC_CS"/>
</dbReference>
<comment type="subcellular location">
    <subcellularLocation>
        <location evidence="1">Membrane</location>
        <topology evidence="1">Single-pass type I membrane protein</topology>
    </subcellularLocation>
</comment>
<dbReference type="InterPro" id="IPR050160">
    <property type="entry name" value="MHC/Immunoglobulin"/>
</dbReference>
<keyword evidence="10" id="KW-0732">Signal</keyword>
<dbReference type="Pfam" id="PF07654">
    <property type="entry name" value="C1-set"/>
    <property type="match status" value="1"/>
</dbReference>
<dbReference type="InterPro" id="IPR014745">
    <property type="entry name" value="MHC_II_a/b_N"/>
</dbReference>
<dbReference type="OrthoDB" id="10043043at2759"/>
<organism evidence="12 13">
    <name type="scientific">Microcaecilia unicolor</name>
    <dbReference type="NCBI Taxonomy" id="1415580"/>
    <lineage>
        <taxon>Eukaryota</taxon>
        <taxon>Metazoa</taxon>
        <taxon>Chordata</taxon>
        <taxon>Craniata</taxon>
        <taxon>Vertebrata</taxon>
        <taxon>Euteleostomi</taxon>
        <taxon>Amphibia</taxon>
        <taxon>Gymnophiona</taxon>
        <taxon>Siphonopidae</taxon>
        <taxon>Microcaecilia</taxon>
    </lineage>
</organism>
<keyword evidence="6 9" id="KW-0472">Membrane</keyword>
<dbReference type="PANTHER" id="PTHR19944">
    <property type="entry name" value="MHC CLASS II-RELATED"/>
    <property type="match status" value="1"/>
</dbReference>
<evidence type="ECO:0000259" key="11">
    <source>
        <dbReference type="PROSITE" id="PS50835"/>
    </source>
</evidence>
<evidence type="ECO:0000256" key="9">
    <source>
        <dbReference type="SAM" id="Phobius"/>
    </source>
</evidence>
<evidence type="ECO:0000256" key="1">
    <source>
        <dbReference type="ARBA" id="ARBA00004479"/>
    </source>
</evidence>
<dbReference type="PROSITE" id="PS50835">
    <property type="entry name" value="IG_LIKE"/>
    <property type="match status" value="1"/>
</dbReference>
<dbReference type="Proteomes" id="UP000515156">
    <property type="component" value="Chromosome 3"/>
</dbReference>
<reference evidence="13" key="1">
    <citation type="submission" date="2025-08" db="UniProtKB">
        <authorList>
            <consortium name="RefSeq"/>
        </authorList>
    </citation>
    <scope>IDENTIFICATION</scope>
</reference>
<dbReference type="AlphaFoldDB" id="A0A6P7XC14"/>